<dbReference type="Gramene" id="LPERR12G03890.1">
    <property type="protein sequence ID" value="LPERR12G03890.1"/>
    <property type="gene ID" value="LPERR12G03890"/>
</dbReference>
<reference evidence="2" key="3">
    <citation type="submission" date="2015-04" db="UniProtKB">
        <authorList>
            <consortium name="EnsemblPlants"/>
        </authorList>
    </citation>
    <scope>IDENTIFICATION</scope>
</reference>
<feature type="region of interest" description="Disordered" evidence="1">
    <location>
        <begin position="16"/>
        <end position="69"/>
    </location>
</feature>
<evidence type="ECO:0000313" key="2">
    <source>
        <dbReference type="EnsemblPlants" id="LPERR12G03890.1"/>
    </source>
</evidence>
<dbReference type="STRING" id="77586.A0A0D9XXA7"/>
<sequence length="78" mass="8996">MVDQPNFKKVIGEVKQAESVPPVQKKTAAPKEPKAKEVKKEAPKEAPKPKVEVPDSQRKRRHQSRNQRMLLIYCHQAR</sequence>
<evidence type="ECO:0000313" key="3">
    <source>
        <dbReference type="Proteomes" id="UP000032180"/>
    </source>
</evidence>
<protein>
    <submittedName>
        <fullName evidence="2">Uncharacterized protein</fullName>
    </submittedName>
</protein>
<organism evidence="2 3">
    <name type="scientific">Leersia perrieri</name>
    <dbReference type="NCBI Taxonomy" id="77586"/>
    <lineage>
        <taxon>Eukaryota</taxon>
        <taxon>Viridiplantae</taxon>
        <taxon>Streptophyta</taxon>
        <taxon>Embryophyta</taxon>
        <taxon>Tracheophyta</taxon>
        <taxon>Spermatophyta</taxon>
        <taxon>Magnoliopsida</taxon>
        <taxon>Liliopsida</taxon>
        <taxon>Poales</taxon>
        <taxon>Poaceae</taxon>
        <taxon>BOP clade</taxon>
        <taxon>Oryzoideae</taxon>
        <taxon>Oryzeae</taxon>
        <taxon>Oryzinae</taxon>
        <taxon>Leersia</taxon>
    </lineage>
</organism>
<dbReference type="AlphaFoldDB" id="A0A0D9XXA7"/>
<feature type="compositionally biased region" description="Basic and acidic residues" evidence="1">
    <location>
        <begin position="29"/>
        <end position="57"/>
    </location>
</feature>
<keyword evidence="3" id="KW-1185">Reference proteome</keyword>
<accession>A0A0D9XXA7</accession>
<evidence type="ECO:0000256" key="1">
    <source>
        <dbReference type="SAM" id="MobiDB-lite"/>
    </source>
</evidence>
<reference evidence="3" key="2">
    <citation type="submission" date="2013-12" db="EMBL/GenBank/DDBJ databases">
        <authorList>
            <person name="Yu Y."/>
            <person name="Lee S."/>
            <person name="de Baynast K."/>
            <person name="Wissotski M."/>
            <person name="Liu L."/>
            <person name="Talag J."/>
            <person name="Goicoechea J."/>
            <person name="Angelova A."/>
            <person name="Jetty R."/>
            <person name="Kudrna D."/>
            <person name="Golser W."/>
            <person name="Rivera L."/>
            <person name="Zhang J."/>
            <person name="Wing R."/>
        </authorList>
    </citation>
    <scope>NUCLEOTIDE SEQUENCE</scope>
</reference>
<reference evidence="2 3" key="1">
    <citation type="submission" date="2012-08" db="EMBL/GenBank/DDBJ databases">
        <title>Oryza genome evolution.</title>
        <authorList>
            <person name="Wing R.A."/>
        </authorList>
    </citation>
    <scope>NUCLEOTIDE SEQUENCE</scope>
</reference>
<dbReference type="EnsemblPlants" id="LPERR12G03890.1">
    <property type="protein sequence ID" value="LPERR12G03890.1"/>
    <property type="gene ID" value="LPERR12G03890"/>
</dbReference>
<proteinExistence type="predicted"/>
<dbReference type="Proteomes" id="UP000032180">
    <property type="component" value="Chromosome 12"/>
</dbReference>
<name>A0A0D9XXA7_9ORYZ</name>
<dbReference type="HOGENOM" id="CLU_2625526_0_0_1"/>